<dbReference type="AlphaFoldDB" id="A0A3E2TLM3"/>
<dbReference type="OrthoDB" id="1704333at2"/>
<comment type="caution">
    <text evidence="3">The sequence shown here is derived from an EMBL/GenBank/DDBJ whole genome shotgun (WGS) entry which is preliminary data.</text>
</comment>
<gene>
    <name evidence="3" type="ORF">DXA39_01975</name>
</gene>
<protein>
    <submittedName>
        <fullName evidence="3">Sugar diacid recognition</fullName>
    </submittedName>
</protein>
<dbReference type="PANTHER" id="PTHR33744">
    <property type="entry name" value="CARBOHYDRATE DIACID REGULATOR"/>
    <property type="match status" value="1"/>
</dbReference>
<organism evidence="3 4">
    <name type="scientific">Anaerococcus nagyae</name>
    <dbReference type="NCBI Taxonomy" id="1755241"/>
    <lineage>
        <taxon>Bacteria</taxon>
        <taxon>Bacillati</taxon>
        <taxon>Bacillota</taxon>
        <taxon>Tissierellia</taxon>
        <taxon>Tissierellales</taxon>
        <taxon>Peptoniphilaceae</taxon>
        <taxon>Anaerococcus</taxon>
    </lineage>
</organism>
<dbReference type="InterPro" id="IPR025736">
    <property type="entry name" value="PucR_C-HTH_dom"/>
</dbReference>
<dbReference type="InterPro" id="IPR008599">
    <property type="entry name" value="Diacid_rec"/>
</dbReference>
<evidence type="ECO:0000259" key="1">
    <source>
        <dbReference type="Pfam" id="PF05651"/>
    </source>
</evidence>
<name>A0A3E2TLM3_9FIRM</name>
<reference evidence="3 4" key="1">
    <citation type="submission" date="2018-08" db="EMBL/GenBank/DDBJ databases">
        <title>A genome reference for cultivated species of the human gut microbiota.</title>
        <authorList>
            <person name="Zou Y."/>
            <person name="Xue W."/>
            <person name="Luo G."/>
        </authorList>
    </citation>
    <scope>NUCLEOTIDE SEQUENCE [LARGE SCALE GENOMIC DNA]</scope>
    <source>
        <strain evidence="3 4">OF01-3</strain>
    </source>
</reference>
<dbReference type="InterPro" id="IPR051448">
    <property type="entry name" value="CdaR-like_regulators"/>
</dbReference>
<proteinExistence type="predicted"/>
<dbReference type="PANTHER" id="PTHR33744:SF16">
    <property type="entry name" value="CARBOHYDRATE DIACID REGULATOR"/>
    <property type="match status" value="1"/>
</dbReference>
<feature type="domain" description="Putative sugar diacid recognition" evidence="1">
    <location>
        <begin position="4"/>
        <end position="125"/>
    </location>
</feature>
<dbReference type="RefSeq" id="WP_117520570.1">
    <property type="nucleotide sequence ID" value="NZ_QVEU01000001.1"/>
</dbReference>
<evidence type="ECO:0000313" key="4">
    <source>
        <dbReference type="Proteomes" id="UP000261011"/>
    </source>
</evidence>
<dbReference type="InterPro" id="IPR042070">
    <property type="entry name" value="PucR_C-HTH_sf"/>
</dbReference>
<dbReference type="Pfam" id="PF05651">
    <property type="entry name" value="Diacid_rec"/>
    <property type="match status" value="1"/>
</dbReference>
<evidence type="ECO:0000259" key="2">
    <source>
        <dbReference type="Pfam" id="PF13556"/>
    </source>
</evidence>
<dbReference type="EMBL" id="QVEU01000001">
    <property type="protein sequence ID" value="RGB78242.1"/>
    <property type="molecule type" value="Genomic_DNA"/>
</dbReference>
<keyword evidence="4" id="KW-1185">Reference proteome</keyword>
<evidence type="ECO:0000313" key="3">
    <source>
        <dbReference type="EMBL" id="RGB78242.1"/>
    </source>
</evidence>
<dbReference type="Proteomes" id="UP000261011">
    <property type="component" value="Unassembled WGS sequence"/>
</dbReference>
<dbReference type="Gene3D" id="1.10.10.2840">
    <property type="entry name" value="PucR C-terminal helix-turn-helix domain"/>
    <property type="match status" value="1"/>
</dbReference>
<accession>A0A3E2TLM3</accession>
<feature type="domain" description="PucR C-terminal helix-turn-helix" evidence="2">
    <location>
        <begin position="307"/>
        <end position="359"/>
    </location>
</feature>
<dbReference type="Pfam" id="PF13556">
    <property type="entry name" value="HTH_30"/>
    <property type="match status" value="1"/>
</dbReference>
<sequence length="365" mass="42279">MVISKAIAKSIVDEINTIINEDINFINTNGIIIYSTDKKRISTFHQAGFICVKENVDVIVKDLHTYKGSRPGINMPVVFKNEVIGAIGITGIGKEIIKYSTIIKKMTEILIKENYNQSIEAKNREGIKYYIEGLIHGDNLNKEIDFSDKFQDKMILAVGKNSTSHISIEYIDQIYEILNKYLYSKNCIYAVFFNEIVIYSFHWDLDITYKQLEKVSNKINLATNYNLKFGISESFNNIELSKEMYKQANIALNWGEISETNKKFYEYKNFDLELLLTSVDKNSLSKYRSTVLSNIEDKDFNIYKNLIETYVKNNGSIIKCADELFIHKNTVQYRLNKLKEITGYDPRNINDLIRLHIGFMITNVD</sequence>